<dbReference type="Proteomes" id="UP001255856">
    <property type="component" value="Unassembled WGS sequence"/>
</dbReference>
<protein>
    <submittedName>
        <fullName evidence="1">Uncharacterized protein</fullName>
    </submittedName>
</protein>
<reference evidence="1" key="1">
    <citation type="submission" date="2021-01" db="EMBL/GenBank/DDBJ databases">
        <authorList>
            <person name="Eckstrom K.M.E."/>
        </authorList>
    </citation>
    <scope>NUCLEOTIDE SEQUENCE</scope>
    <source>
        <strain evidence="1">UVCC 0001</strain>
    </source>
</reference>
<evidence type="ECO:0000313" key="1">
    <source>
        <dbReference type="EMBL" id="KAK2079434.1"/>
    </source>
</evidence>
<comment type="caution">
    <text evidence="1">The sequence shown here is derived from an EMBL/GenBank/DDBJ whole genome shotgun (WGS) entry which is preliminary data.</text>
</comment>
<name>A0AAD9ILP0_PROWI</name>
<dbReference type="AlphaFoldDB" id="A0AAD9ILP0"/>
<sequence>MQVYHFSPKKDYTIALAHTRQTAHVERAIGFQADGEPARAMAELGRALAENRACRQPIMTTSCSQEQLDSLYRLHALHTEDPSDYATMLQLRMMLNVPTERGERIEREVAEQAGAFCI</sequence>
<dbReference type="EMBL" id="JASFZW010000003">
    <property type="protein sequence ID" value="KAK2079434.1"/>
    <property type="molecule type" value="Genomic_DNA"/>
</dbReference>
<organism evidence="1 2">
    <name type="scientific">Prototheca wickerhamii</name>
    <dbReference type="NCBI Taxonomy" id="3111"/>
    <lineage>
        <taxon>Eukaryota</taxon>
        <taxon>Viridiplantae</taxon>
        <taxon>Chlorophyta</taxon>
        <taxon>core chlorophytes</taxon>
        <taxon>Trebouxiophyceae</taxon>
        <taxon>Chlorellales</taxon>
        <taxon>Chlorellaceae</taxon>
        <taxon>Prototheca</taxon>
    </lineage>
</organism>
<evidence type="ECO:0000313" key="2">
    <source>
        <dbReference type="Proteomes" id="UP001255856"/>
    </source>
</evidence>
<accession>A0AAD9ILP0</accession>
<keyword evidence="2" id="KW-1185">Reference proteome</keyword>
<gene>
    <name evidence="1" type="ORF">QBZ16_003126</name>
</gene>
<proteinExistence type="predicted"/>